<comment type="caution">
    <text evidence="4">The sequence shown here is derived from an EMBL/GenBank/DDBJ whole genome shotgun (WGS) entry which is preliminary data.</text>
</comment>
<dbReference type="PANTHER" id="PTHR43969">
    <property type="entry name" value="GLUTATHIONE S TRANSFERASE D10, ISOFORM A-RELATED"/>
    <property type="match status" value="1"/>
</dbReference>
<dbReference type="Gene3D" id="3.40.30.10">
    <property type="entry name" value="Glutaredoxin"/>
    <property type="match status" value="1"/>
</dbReference>
<dbReference type="SFLD" id="SFLDS00019">
    <property type="entry name" value="Glutathione_Transferase_(cytos"/>
    <property type="match status" value="1"/>
</dbReference>
<dbReference type="SUPFAM" id="SSF47616">
    <property type="entry name" value="GST C-terminal domain-like"/>
    <property type="match status" value="1"/>
</dbReference>
<feature type="domain" description="GST C-terminal" evidence="3">
    <location>
        <begin position="89"/>
        <end position="210"/>
    </location>
</feature>
<evidence type="ECO:0000259" key="2">
    <source>
        <dbReference type="PROSITE" id="PS50404"/>
    </source>
</evidence>
<dbReference type="GO" id="GO:0006749">
    <property type="term" value="P:glutathione metabolic process"/>
    <property type="evidence" value="ECO:0007669"/>
    <property type="project" value="TreeGrafter"/>
</dbReference>
<dbReference type="PANTHER" id="PTHR43969:SF8">
    <property type="entry name" value="GLUTATHIONE S TRANSFERASE E13, ISOFORM A-RELATED"/>
    <property type="match status" value="1"/>
</dbReference>
<evidence type="ECO:0000313" key="5">
    <source>
        <dbReference type="Proteomes" id="UP001168821"/>
    </source>
</evidence>
<dbReference type="PROSITE" id="PS50405">
    <property type="entry name" value="GST_CTER"/>
    <property type="match status" value="1"/>
</dbReference>
<dbReference type="CDD" id="cd03045">
    <property type="entry name" value="GST_N_Delta_Epsilon"/>
    <property type="match status" value="1"/>
</dbReference>
<dbReference type="SUPFAM" id="SSF52833">
    <property type="entry name" value="Thioredoxin-like"/>
    <property type="match status" value="1"/>
</dbReference>
<dbReference type="FunFam" id="1.20.1050.10:FF:000007">
    <property type="entry name" value="Glutathione S-transferase 1-1"/>
    <property type="match status" value="1"/>
</dbReference>
<dbReference type="Pfam" id="PF00043">
    <property type="entry name" value="GST_C"/>
    <property type="match status" value="1"/>
</dbReference>
<dbReference type="GO" id="GO:0004364">
    <property type="term" value="F:glutathione transferase activity"/>
    <property type="evidence" value="ECO:0007669"/>
    <property type="project" value="TreeGrafter"/>
</dbReference>
<dbReference type="Pfam" id="PF13409">
    <property type="entry name" value="GST_N_2"/>
    <property type="match status" value="1"/>
</dbReference>
<comment type="subunit">
    <text evidence="1">Homodimer.</text>
</comment>
<dbReference type="CDD" id="cd03177">
    <property type="entry name" value="GST_C_Delta_Epsilon"/>
    <property type="match status" value="1"/>
</dbReference>
<dbReference type="InterPro" id="IPR040079">
    <property type="entry name" value="Glutathione_S-Trfase"/>
</dbReference>
<name>A0AA38J1V2_9CUCU</name>
<dbReference type="Gene3D" id="1.20.1050.10">
    <property type="match status" value="1"/>
</dbReference>
<dbReference type="PROSITE" id="PS50404">
    <property type="entry name" value="GST_NTER"/>
    <property type="match status" value="1"/>
</dbReference>
<organism evidence="4 5">
    <name type="scientific">Zophobas morio</name>
    <dbReference type="NCBI Taxonomy" id="2755281"/>
    <lineage>
        <taxon>Eukaryota</taxon>
        <taxon>Metazoa</taxon>
        <taxon>Ecdysozoa</taxon>
        <taxon>Arthropoda</taxon>
        <taxon>Hexapoda</taxon>
        <taxon>Insecta</taxon>
        <taxon>Pterygota</taxon>
        <taxon>Neoptera</taxon>
        <taxon>Endopterygota</taxon>
        <taxon>Coleoptera</taxon>
        <taxon>Polyphaga</taxon>
        <taxon>Cucujiformia</taxon>
        <taxon>Tenebrionidae</taxon>
        <taxon>Zophobas</taxon>
    </lineage>
</organism>
<dbReference type="InterPro" id="IPR036249">
    <property type="entry name" value="Thioredoxin-like_sf"/>
</dbReference>
<gene>
    <name evidence="4" type="ORF">Zmor_008116</name>
</gene>
<dbReference type="AlphaFoldDB" id="A0AA38J1V2"/>
<dbReference type="InterPro" id="IPR004045">
    <property type="entry name" value="Glutathione_S-Trfase_N"/>
</dbReference>
<dbReference type="SFLD" id="SFLDG01153">
    <property type="entry name" value="Main.4:_Theta-like"/>
    <property type="match status" value="1"/>
</dbReference>
<dbReference type="Proteomes" id="UP001168821">
    <property type="component" value="Unassembled WGS sequence"/>
</dbReference>
<dbReference type="FunFam" id="3.40.30.10:FF:000034">
    <property type="entry name" value="glutathione S-transferase 1"/>
    <property type="match status" value="1"/>
</dbReference>
<reference evidence="4" key="1">
    <citation type="journal article" date="2023" name="G3 (Bethesda)">
        <title>Whole genome assemblies of Zophobas morio and Tenebrio molitor.</title>
        <authorList>
            <person name="Kaur S."/>
            <person name="Stinson S.A."/>
            <person name="diCenzo G.C."/>
        </authorList>
    </citation>
    <scope>NUCLEOTIDE SEQUENCE</scope>
    <source>
        <strain evidence="4">QUZm001</strain>
    </source>
</reference>
<evidence type="ECO:0000256" key="1">
    <source>
        <dbReference type="ARBA" id="ARBA00011738"/>
    </source>
</evidence>
<evidence type="ECO:0000259" key="3">
    <source>
        <dbReference type="PROSITE" id="PS50405"/>
    </source>
</evidence>
<sequence length="216" mass="24441">MAPTLYMIDPSPPARAVMMTAKAINLDLNLKEVDFFNEEHLKPPYLKMNPQHTIPTLVDDDGFTIWDSHAIMIYLVSKYAKDDSLYPTDLKKRALIDQRLHFESGVVFAYLRRIARPIVLGGQTFIEPKNKEGVIDSYGFLDAFLEGRDWVAGDSVSVADFSLLSSVGTLARVIPVDETKFPRVVAWLNRCQKLPEYEVNKTGEKAMADFLLSKLE</sequence>
<dbReference type="EMBL" id="JALNTZ010000002">
    <property type="protein sequence ID" value="KAJ3663897.1"/>
    <property type="molecule type" value="Genomic_DNA"/>
</dbReference>
<accession>A0AA38J1V2</accession>
<dbReference type="InterPro" id="IPR004046">
    <property type="entry name" value="GST_C"/>
</dbReference>
<proteinExistence type="predicted"/>
<feature type="domain" description="GST N-terminal" evidence="2">
    <location>
        <begin position="1"/>
        <end position="83"/>
    </location>
</feature>
<dbReference type="InterPro" id="IPR036282">
    <property type="entry name" value="Glutathione-S-Trfase_C_sf"/>
</dbReference>
<protein>
    <submittedName>
        <fullName evidence="4">Uncharacterized protein</fullName>
    </submittedName>
</protein>
<keyword evidence="5" id="KW-1185">Reference proteome</keyword>
<evidence type="ECO:0000313" key="4">
    <source>
        <dbReference type="EMBL" id="KAJ3663897.1"/>
    </source>
</evidence>
<dbReference type="SFLD" id="SFLDG00358">
    <property type="entry name" value="Main_(cytGST)"/>
    <property type="match status" value="1"/>
</dbReference>
<dbReference type="InterPro" id="IPR010987">
    <property type="entry name" value="Glutathione-S-Trfase_C-like"/>
</dbReference>